<accession>W4JP18</accession>
<evidence type="ECO:0000259" key="1">
    <source>
        <dbReference type="Pfam" id="PF00724"/>
    </source>
</evidence>
<dbReference type="Pfam" id="PF00724">
    <property type="entry name" value="Oxidored_FMN"/>
    <property type="match status" value="1"/>
</dbReference>
<dbReference type="GO" id="GO:0003959">
    <property type="term" value="F:NADPH dehydrogenase activity"/>
    <property type="evidence" value="ECO:0007669"/>
    <property type="project" value="TreeGrafter"/>
</dbReference>
<dbReference type="OrthoDB" id="276546at2759"/>
<feature type="domain" description="NADH:flavin oxidoreductase/NADH oxidase N-terminal" evidence="1">
    <location>
        <begin position="6"/>
        <end position="343"/>
    </location>
</feature>
<gene>
    <name evidence="2" type="ORF">HETIRDRAFT_422965</name>
</gene>
<dbReference type="GO" id="GO:0010181">
    <property type="term" value="F:FMN binding"/>
    <property type="evidence" value="ECO:0007669"/>
    <property type="project" value="InterPro"/>
</dbReference>
<proteinExistence type="predicted"/>
<dbReference type="FunFam" id="3.20.20.70:FF:000138">
    <property type="entry name" value="NADPH dehydrogenase 1"/>
    <property type="match status" value="1"/>
</dbReference>
<dbReference type="InterPro" id="IPR001155">
    <property type="entry name" value="OxRdtase_FMN_N"/>
</dbReference>
<dbReference type="KEGG" id="hir:HETIRDRAFT_422965"/>
<dbReference type="Proteomes" id="UP000030671">
    <property type="component" value="Unassembled WGS sequence"/>
</dbReference>
<dbReference type="InterPro" id="IPR013785">
    <property type="entry name" value="Aldolase_TIM"/>
</dbReference>
<dbReference type="PANTHER" id="PTHR22893">
    <property type="entry name" value="NADH OXIDOREDUCTASE-RELATED"/>
    <property type="match status" value="1"/>
</dbReference>
<evidence type="ECO:0000313" key="3">
    <source>
        <dbReference type="Proteomes" id="UP000030671"/>
    </source>
</evidence>
<dbReference type="eggNOG" id="KOG0134">
    <property type="taxonomic scope" value="Eukaryota"/>
</dbReference>
<dbReference type="HOGENOM" id="CLU_012153_0_0_1"/>
<reference evidence="2 3" key="1">
    <citation type="journal article" date="2012" name="New Phytol.">
        <title>Insight into trade-off between wood decay and parasitism from the genome of a fungal forest pathogen.</title>
        <authorList>
            <person name="Olson A."/>
            <person name="Aerts A."/>
            <person name="Asiegbu F."/>
            <person name="Belbahri L."/>
            <person name="Bouzid O."/>
            <person name="Broberg A."/>
            <person name="Canback B."/>
            <person name="Coutinho P.M."/>
            <person name="Cullen D."/>
            <person name="Dalman K."/>
            <person name="Deflorio G."/>
            <person name="van Diepen L.T."/>
            <person name="Dunand C."/>
            <person name="Duplessis S."/>
            <person name="Durling M."/>
            <person name="Gonthier P."/>
            <person name="Grimwood J."/>
            <person name="Fossdal C.G."/>
            <person name="Hansson D."/>
            <person name="Henrissat B."/>
            <person name="Hietala A."/>
            <person name="Himmelstrand K."/>
            <person name="Hoffmeister D."/>
            <person name="Hogberg N."/>
            <person name="James T.Y."/>
            <person name="Karlsson M."/>
            <person name="Kohler A."/>
            <person name="Kues U."/>
            <person name="Lee Y.H."/>
            <person name="Lin Y.C."/>
            <person name="Lind M."/>
            <person name="Lindquist E."/>
            <person name="Lombard V."/>
            <person name="Lucas S."/>
            <person name="Lunden K."/>
            <person name="Morin E."/>
            <person name="Murat C."/>
            <person name="Park J."/>
            <person name="Raffaello T."/>
            <person name="Rouze P."/>
            <person name="Salamov A."/>
            <person name="Schmutz J."/>
            <person name="Solheim H."/>
            <person name="Stahlberg J."/>
            <person name="Velez H."/>
            <person name="de Vries R.P."/>
            <person name="Wiebenga A."/>
            <person name="Woodward S."/>
            <person name="Yakovlev I."/>
            <person name="Garbelotto M."/>
            <person name="Martin F."/>
            <person name="Grigoriev I.V."/>
            <person name="Stenlid J."/>
        </authorList>
    </citation>
    <scope>NUCLEOTIDE SEQUENCE [LARGE SCALE GENOMIC DNA]</scope>
    <source>
        <strain evidence="2 3">TC 32-1</strain>
    </source>
</reference>
<dbReference type="PANTHER" id="PTHR22893:SF91">
    <property type="entry name" value="NADPH DEHYDROGENASE 2-RELATED"/>
    <property type="match status" value="1"/>
</dbReference>
<name>W4JP18_HETIT</name>
<dbReference type="InterPro" id="IPR045247">
    <property type="entry name" value="Oye-like"/>
</dbReference>
<dbReference type="InParanoid" id="W4JP18"/>
<dbReference type="SUPFAM" id="SSF51395">
    <property type="entry name" value="FMN-linked oxidoreductases"/>
    <property type="match status" value="1"/>
</dbReference>
<evidence type="ECO:0000313" key="2">
    <source>
        <dbReference type="EMBL" id="ETW75239.1"/>
    </source>
</evidence>
<sequence>MSVQSKLFETIRVGKCDLKHRVVMAPLTRLRHSATHVPGPGAAEYYAQRASTPGTLVVTESTVIAPQAGGFEYGLNTPGIWSDEQISEWKKVVEAVHAKGSFIFVQLWAMGRAASPSILALDGPELPYVGASDIPLRGRDHEPPAALTIPEIKEYAQLHATAAINAVHKAGFDGVEINCAMGFLLDQFLQDVSNNRTDEYGGSIENRIRFPLEMIGAVVDAVGADRVGLKLSPWNSFQDMRMADPVPTFSALVTRIRDVHPEFAYINVKEARIEGTSERPTTAEENNEFLRKIWGARPYLASGGYNREDAIKTADEKGGLIVFGRWFISNPDLPVRLKKNIPLSPYDPNTFYTPDNVKGYTDYPFSGEDW</sequence>
<dbReference type="Gene3D" id="3.20.20.70">
    <property type="entry name" value="Aldolase class I"/>
    <property type="match status" value="1"/>
</dbReference>
<dbReference type="CDD" id="cd02933">
    <property type="entry name" value="OYE_like_FMN"/>
    <property type="match status" value="1"/>
</dbReference>
<organism evidence="2 3">
    <name type="scientific">Heterobasidion irregulare (strain TC 32-1)</name>
    <dbReference type="NCBI Taxonomy" id="747525"/>
    <lineage>
        <taxon>Eukaryota</taxon>
        <taxon>Fungi</taxon>
        <taxon>Dikarya</taxon>
        <taxon>Basidiomycota</taxon>
        <taxon>Agaricomycotina</taxon>
        <taxon>Agaricomycetes</taxon>
        <taxon>Russulales</taxon>
        <taxon>Bondarzewiaceae</taxon>
        <taxon>Heterobasidion</taxon>
        <taxon>Heterobasidion annosum species complex</taxon>
    </lineage>
</organism>
<dbReference type="RefSeq" id="XP_009552677.1">
    <property type="nucleotide sequence ID" value="XM_009554382.1"/>
</dbReference>
<dbReference type="FunCoup" id="W4JP18">
    <property type="interactions" value="241"/>
</dbReference>
<dbReference type="AlphaFoldDB" id="W4JP18"/>
<dbReference type="EMBL" id="KI925466">
    <property type="protein sequence ID" value="ETW75239.1"/>
    <property type="molecule type" value="Genomic_DNA"/>
</dbReference>
<protein>
    <recommendedName>
        <fullName evidence="1">NADH:flavin oxidoreductase/NADH oxidase N-terminal domain-containing protein</fullName>
    </recommendedName>
</protein>
<dbReference type="GeneID" id="20673858"/>
<keyword evidence="3" id="KW-1185">Reference proteome</keyword>